<name>A0A0V0YXK9_TRISP</name>
<organism evidence="1 2">
    <name type="scientific">Trichinella spiralis</name>
    <name type="common">Trichina worm</name>
    <dbReference type="NCBI Taxonomy" id="6334"/>
    <lineage>
        <taxon>Eukaryota</taxon>
        <taxon>Metazoa</taxon>
        <taxon>Ecdysozoa</taxon>
        <taxon>Nematoda</taxon>
        <taxon>Enoplea</taxon>
        <taxon>Dorylaimia</taxon>
        <taxon>Trichinellida</taxon>
        <taxon>Trichinellidae</taxon>
        <taxon>Trichinella</taxon>
    </lineage>
</organism>
<gene>
    <name evidence="1" type="ORF">T01_4016</name>
</gene>
<evidence type="ECO:0000313" key="2">
    <source>
        <dbReference type="Proteomes" id="UP000054776"/>
    </source>
</evidence>
<sequence length="45" mass="5590">MFEKFNLNWIFGISSKLLFESDLMRKKNKRTQFYCFTLCFYSHLL</sequence>
<proteinExistence type="predicted"/>
<dbReference type="AlphaFoldDB" id="A0A0V0YXK9"/>
<evidence type="ECO:0000313" key="1">
    <source>
        <dbReference type="EMBL" id="KRY04893.1"/>
    </source>
</evidence>
<comment type="caution">
    <text evidence="1">The sequence shown here is derived from an EMBL/GenBank/DDBJ whole genome shotgun (WGS) entry which is preliminary data.</text>
</comment>
<dbReference type="Proteomes" id="UP000054776">
    <property type="component" value="Unassembled WGS sequence"/>
</dbReference>
<dbReference type="EMBL" id="JYDH01003988">
    <property type="protein sequence ID" value="KRY04893.1"/>
    <property type="molecule type" value="Genomic_DNA"/>
</dbReference>
<reference evidence="1 2" key="1">
    <citation type="submission" date="2015-01" db="EMBL/GenBank/DDBJ databases">
        <title>Evolution of Trichinella species and genotypes.</title>
        <authorList>
            <person name="Korhonen P.K."/>
            <person name="Edoardo P."/>
            <person name="Giuseppe L.R."/>
            <person name="Gasser R.B."/>
        </authorList>
    </citation>
    <scope>NUCLEOTIDE SEQUENCE [LARGE SCALE GENOMIC DNA]</scope>
    <source>
        <strain evidence="1">ISS3</strain>
    </source>
</reference>
<accession>A0A0V0YXK9</accession>
<keyword evidence="2" id="KW-1185">Reference proteome</keyword>
<dbReference type="InParanoid" id="A0A0V0YXK9"/>
<protein>
    <submittedName>
        <fullName evidence="1">Uncharacterized protein</fullName>
    </submittedName>
</protein>